<protein>
    <submittedName>
        <fullName evidence="1">Uncharacterized protein</fullName>
    </submittedName>
</protein>
<comment type="caution">
    <text evidence="1">The sequence shown here is derived from an EMBL/GenBank/DDBJ whole genome shotgun (WGS) entry which is preliminary data.</text>
</comment>
<reference evidence="1" key="1">
    <citation type="submission" date="2021-02" db="EMBL/GenBank/DDBJ databases">
        <authorList>
            <person name="Nowell W R."/>
        </authorList>
    </citation>
    <scope>NUCLEOTIDE SEQUENCE</scope>
</reference>
<name>A0A8S2FWQ2_9BILA</name>
<accession>A0A8S2FWQ2</accession>
<dbReference type="Proteomes" id="UP000677228">
    <property type="component" value="Unassembled WGS sequence"/>
</dbReference>
<evidence type="ECO:0000313" key="3">
    <source>
        <dbReference type="Proteomes" id="UP000677228"/>
    </source>
</evidence>
<proteinExistence type="predicted"/>
<evidence type="ECO:0000313" key="1">
    <source>
        <dbReference type="EMBL" id="CAF1578124.1"/>
    </source>
</evidence>
<dbReference type="AlphaFoldDB" id="A0A8S2FWQ2"/>
<evidence type="ECO:0000313" key="2">
    <source>
        <dbReference type="EMBL" id="CAF4376505.1"/>
    </source>
</evidence>
<dbReference type="EMBL" id="CAJNOK010045248">
    <property type="protein sequence ID" value="CAF1578124.1"/>
    <property type="molecule type" value="Genomic_DNA"/>
</dbReference>
<sequence>MLTDENGLCMIVEESNEDDVTTELLLAMSLLAAMENSVQEECDSMDAFGYFKIEGQKTNTCDVILAYK</sequence>
<organism evidence="1 3">
    <name type="scientific">Didymodactylos carnosus</name>
    <dbReference type="NCBI Taxonomy" id="1234261"/>
    <lineage>
        <taxon>Eukaryota</taxon>
        <taxon>Metazoa</taxon>
        <taxon>Spiralia</taxon>
        <taxon>Gnathifera</taxon>
        <taxon>Rotifera</taxon>
        <taxon>Eurotatoria</taxon>
        <taxon>Bdelloidea</taxon>
        <taxon>Philodinida</taxon>
        <taxon>Philodinidae</taxon>
        <taxon>Didymodactylos</taxon>
    </lineage>
</organism>
<dbReference type="Proteomes" id="UP000682733">
    <property type="component" value="Unassembled WGS sequence"/>
</dbReference>
<gene>
    <name evidence="1" type="ORF">OVA965_LOCUS40817</name>
    <name evidence="2" type="ORF">TMI583_LOCUS42321</name>
</gene>
<dbReference type="EMBL" id="CAJOBA010068237">
    <property type="protein sequence ID" value="CAF4376505.1"/>
    <property type="molecule type" value="Genomic_DNA"/>
</dbReference>